<feature type="domain" description="AB hydrolase-1" evidence="6">
    <location>
        <begin position="47"/>
        <end position="233"/>
    </location>
</feature>
<proteinExistence type="inferred from homology"/>
<organism evidence="7 8">
    <name type="scientific">Pedobacter mendelii</name>
    <dbReference type="NCBI Taxonomy" id="1908240"/>
    <lineage>
        <taxon>Bacteria</taxon>
        <taxon>Pseudomonadati</taxon>
        <taxon>Bacteroidota</taxon>
        <taxon>Sphingobacteriia</taxon>
        <taxon>Sphingobacteriales</taxon>
        <taxon>Sphingobacteriaceae</taxon>
        <taxon>Pedobacter</taxon>
    </lineage>
</organism>
<dbReference type="InterPro" id="IPR029058">
    <property type="entry name" value="AB_hydrolase_fold"/>
</dbReference>
<keyword evidence="3" id="KW-0442">Lipid degradation</keyword>
<evidence type="ECO:0000256" key="5">
    <source>
        <dbReference type="ARBA" id="ARBA00023098"/>
    </source>
</evidence>
<keyword evidence="2" id="KW-0378">Hydrolase</keyword>
<dbReference type="InterPro" id="IPR000073">
    <property type="entry name" value="AB_hydrolase_1"/>
</dbReference>
<dbReference type="RefSeq" id="WP_188415998.1">
    <property type="nucleotide sequence ID" value="NZ_BMDJ01000009.1"/>
</dbReference>
<evidence type="ECO:0000259" key="6">
    <source>
        <dbReference type="Pfam" id="PF12697"/>
    </source>
</evidence>
<accession>A0ABQ2BK19</accession>
<dbReference type="PANTHER" id="PTHR10272">
    <property type="entry name" value="PLATELET-ACTIVATING FACTOR ACETYLHYDROLASE"/>
    <property type="match status" value="1"/>
</dbReference>
<dbReference type="Pfam" id="PF12697">
    <property type="entry name" value="Abhydrolase_6"/>
    <property type="match status" value="1"/>
</dbReference>
<name>A0ABQ2BK19_9SPHI</name>
<evidence type="ECO:0000256" key="1">
    <source>
        <dbReference type="ARBA" id="ARBA00005466"/>
    </source>
</evidence>
<evidence type="ECO:0000313" key="8">
    <source>
        <dbReference type="Proteomes" id="UP000645390"/>
    </source>
</evidence>
<protein>
    <recommendedName>
        <fullName evidence="6">AB hydrolase-1 domain-containing protein</fullName>
    </recommendedName>
</protein>
<evidence type="ECO:0000313" key="7">
    <source>
        <dbReference type="EMBL" id="GGI27979.1"/>
    </source>
</evidence>
<evidence type="ECO:0000256" key="4">
    <source>
        <dbReference type="ARBA" id="ARBA00023002"/>
    </source>
</evidence>
<dbReference type="SUPFAM" id="SSF53474">
    <property type="entry name" value="alpha/beta-Hydrolases"/>
    <property type="match status" value="1"/>
</dbReference>
<keyword evidence="4" id="KW-0560">Oxidoreductase</keyword>
<dbReference type="Gene3D" id="3.40.50.1820">
    <property type="entry name" value="alpha/beta hydrolase"/>
    <property type="match status" value="1"/>
</dbReference>
<dbReference type="PROSITE" id="PS00862">
    <property type="entry name" value="OX2_COVAL_FAD"/>
    <property type="match status" value="1"/>
</dbReference>
<comment type="caution">
    <text evidence="7">The sequence shown here is derived from an EMBL/GenBank/DDBJ whole genome shotgun (WGS) entry which is preliminary data.</text>
</comment>
<keyword evidence="8" id="KW-1185">Reference proteome</keyword>
<sequence>MENQNAVSLSQGTFTSSSPIVLSVPGRQVELQIKVSAPAIGNNLPIILLSHGHGMSNFLSSLRGYGPLADFYASQGFVVIQPTHLDSKTLNLDPDGPEGPLFWKSRATDMHVILDYLDQIEEIVPGLAGRLDKNQVVAVGHSLGGHTVSILAGMRLTDPKDKKEVILNEPRIKAAVIIAGPGSPAGLAPFAAEHYPIFGTSDFTEMTLPCLIVTGDNDNNPMFSERADWRSDAYHLSNGPKCLLTILGGEHILGGISGYDAAETTDESPERVALVQQATLAYIRTALYPEDSSWENIQDQLQSEDEPKAIIELKGY</sequence>
<dbReference type="Proteomes" id="UP000645390">
    <property type="component" value="Unassembled WGS sequence"/>
</dbReference>
<reference evidence="8" key="1">
    <citation type="journal article" date="2019" name="Int. J. Syst. Evol. Microbiol.">
        <title>The Global Catalogue of Microorganisms (GCM) 10K type strain sequencing project: providing services to taxonomists for standard genome sequencing and annotation.</title>
        <authorList>
            <consortium name="The Broad Institute Genomics Platform"/>
            <consortium name="The Broad Institute Genome Sequencing Center for Infectious Disease"/>
            <person name="Wu L."/>
            <person name="Ma J."/>
        </authorList>
    </citation>
    <scope>NUCLEOTIDE SEQUENCE [LARGE SCALE GENOMIC DNA]</scope>
    <source>
        <strain evidence="8">CCM 8939</strain>
    </source>
</reference>
<dbReference type="PANTHER" id="PTHR10272:SF0">
    <property type="entry name" value="PLATELET-ACTIVATING FACTOR ACETYLHYDROLASE"/>
    <property type="match status" value="1"/>
</dbReference>
<comment type="similarity">
    <text evidence="1">Belongs to the oxygen-dependent FAD-linked oxidoreductase family.</text>
</comment>
<gene>
    <name evidence="7" type="ORF">GCM10008119_30360</name>
</gene>
<evidence type="ECO:0000256" key="3">
    <source>
        <dbReference type="ARBA" id="ARBA00022963"/>
    </source>
</evidence>
<evidence type="ECO:0000256" key="2">
    <source>
        <dbReference type="ARBA" id="ARBA00022801"/>
    </source>
</evidence>
<dbReference type="InterPro" id="IPR006093">
    <property type="entry name" value="Oxy_OxRdtase_FAD_BS"/>
</dbReference>
<keyword evidence="5" id="KW-0443">Lipid metabolism</keyword>
<dbReference type="EMBL" id="BMDJ01000009">
    <property type="protein sequence ID" value="GGI27979.1"/>
    <property type="molecule type" value="Genomic_DNA"/>
</dbReference>